<reference evidence="2" key="1">
    <citation type="submission" date="2018-02" db="EMBL/GenBank/DDBJ databases">
        <title>Rhizophora mucronata_Transcriptome.</title>
        <authorList>
            <person name="Meera S.P."/>
            <person name="Sreeshan A."/>
            <person name="Augustine A."/>
        </authorList>
    </citation>
    <scope>NUCLEOTIDE SEQUENCE</scope>
    <source>
        <tissue evidence="2">Leaf</tissue>
    </source>
</reference>
<accession>A0A2P2NGR3</accession>
<evidence type="ECO:0000313" key="2">
    <source>
        <dbReference type="EMBL" id="MBX41676.1"/>
    </source>
</evidence>
<name>A0A2P2NGR3_RHIMU</name>
<protein>
    <submittedName>
        <fullName evidence="2">Uncharacterized protein</fullName>
    </submittedName>
</protein>
<sequence length="131" mass="14303">MKVDLSTMFDPKSAISSTSGFMIPAWTALILFSLAEHSEYRAVDASFFARNPPVPRRFTRSGIAPDLPIANLFSSTCERRNRAHAAFSFAVAVAVAIFNAQTSGLITPDEAISPLFSSHSDRFKIAVMPYS</sequence>
<evidence type="ECO:0000256" key="1">
    <source>
        <dbReference type="SAM" id="Phobius"/>
    </source>
</evidence>
<keyword evidence="1" id="KW-1133">Transmembrane helix</keyword>
<dbReference type="EMBL" id="GGEC01061192">
    <property type="protein sequence ID" value="MBX41676.1"/>
    <property type="molecule type" value="Transcribed_RNA"/>
</dbReference>
<dbReference type="AlphaFoldDB" id="A0A2P2NGR3"/>
<organism evidence="2">
    <name type="scientific">Rhizophora mucronata</name>
    <name type="common">Asiatic mangrove</name>
    <dbReference type="NCBI Taxonomy" id="61149"/>
    <lineage>
        <taxon>Eukaryota</taxon>
        <taxon>Viridiplantae</taxon>
        <taxon>Streptophyta</taxon>
        <taxon>Embryophyta</taxon>
        <taxon>Tracheophyta</taxon>
        <taxon>Spermatophyta</taxon>
        <taxon>Magnoliopsida</taxon>
        <taxon>eudicotyledons</taxon>
        <taxon>Gunneridae</taxon>
        <taxon>Pentapetalae</taxon>
        <taxon>rosids</taxon>
        <taxon>fabids</taxon>
        <taxon>Malpighiales</taxon>
        <taxon>Rhizophoraceae</taxon>
        <taxon>Rhizophora</taxon>
    </lineage>
</organism>
<keyword evidence="1" id="KW-0472">Membrane</keyword>
<proteinExistence type="predicted"/>
<keyword evidence="1" id="KW-0812">Transmembrane</keyword>
<feature type="transmembrane region" description="Helical" evidence="1">
    <location>
        <begin position="14"/>
        <end position="35"/>
    </location>
</feature>